<reference evidence="2" key="1">
    <citation type="submission" date="2018-11" db="EMBL/GenBank/DDBJ databases">
        <authorList>
            <consortium name="Genoscope - CEA"/>
            <person name="William W."/>
        </authorList>
    </citation>
    <scope>NUCLEOTIDE SEQUENCE</scope>
</reference>
<proteinExistence type="predicted"/>
<keyword evidence="1" id="KW-1133">Transmembrane helix</keyword>
<keyword evidence="1" id="KW-0472">Membrane</keyword>
<evidence type="ECO:0000313" key="2">
    <source>
        <dbReference type="EMBL" id="VDD58230.1"/>
    </source>
</evidence>
<accession>A0A3P6G015</accession>
<organism evidence="2">
    <name type="scientific">Brassica oleracea</name>
    <name type="common">Wild cabbage</name>
    <dbReference type="NCBI Taxonomy" id="3712"/>
    <lineage>
        <taxon>Eukaryota</taxon>
        <taxon>Viridiplantae</taxon>
        <taxon>Streptophyta</taxon>
        <taxon>Embryophyta</taxon>
        <taxon>Tracheophyta</taxon>
        <taxon>Spermatophyta</taxon>
        <taxon>Magnoliopsida</taxon>
        <taxon>eudicotyledons</taxon>
        <taxon>Gunneridae</taxon>
        <taxon>Pentapetalae</taxon>
        <taxon>rosids</taxon>
        <taxon>malvids</taxon>
        <taxon>Brassicales</taxon>
        <taxon>Brassicaceae</taxon>
        <taxon>Brassiceae</taxon>
        <taxon>Brassica</taxon>
    </lineage>
</organism>
<dbReference type="EMBL" id="LR031879">
    <property type="protein sequence ID" value="VDD58230.1"/>
    <property type="molecule type" value="Genomic_DNA"/>
</dbReference>
<name>A0A3P6G015_BRAOL</name>
<gene>
    <name evidence="2" type="ORF">BOLC8T51459H</name>
</gene>
<sequence length="55" mass="6434">RKPDSVLLTSYRTNGVVWMLVLPLFIPLFSRLPPFCIFKDSKGRENRRTLKNLKA</sequence>
<dbReference type="AlphaFoldDB" id="A0A3P6G015"/>
<feature type="non-terminal residue" evidence="2">
    <location>
        <position position="1"/>
    </location>
</feature>
<feature type="transmembrane region" description="Helical" evidence="1">
    <location>
        <begin position="16"/>
        <end position="38"/>
    </location>
</feature>
<protein>
    <submittedName>
        <fullName evidence="2">Uncharacterized protein</fullName>
    </submittedName>
</protein>
<keyword evidence="1" id="KW-0812">Transmembrane</keyword>
<evidence type="ECO:0000256" key="1">
    <source>
        <dbReference type="SAM" id="Phobius"/>
    </source>
</evidence>